<organism evidence="2 3">
    <name type="scientific">Patellaria atrata CBS 101060</name>
    <dbReference type="NCBI Taxonomy" id="1346257"/>
    <lineage>
        <taxon>Eukaryota</taxon>
        <taxon>Fungi</taxon>
        <taxon>Dikarya</taxon>
        <taxon>Ascomycota</taxon>
        <taxon>Pezizomycotina</taxon>
        <taxon>Dothideomycetes</taxon>
        <taxon>Dothideomycetes incertae sedis</taxon>
        <taxon>Patellariales</taxon>
        <taxon>Patellariaceae</taxon>
        <taxon>Patellaria</taxon>
    </lineage>
</organism>
<name>A0A9P4SGZ5_9PEZI</name>
<dbReference type="Proteomes" id="UP000799429">
    <property type="component" value="Unassembled WGS sequence"/>
</dbReference>
<protein>
    <submittedName>
        <fullName evidence="2">Uncharacterized protein</fullName>
    </submittedName>
</protein>
<gene>
    <name evidence="2" type="ORF">M501DRAFT_924341</name>
</gene>
<feature type="non-terminal residue" evidence="2">
    <location>
        <position position="1"/>
    </location>
</feature>
<evidence type="ECO:0000313" key="3">
    <source>
        <dbReference type="Proteomes" id="UP000799429"/>
    </source>
</evidence>
<evidence type="ECO:0000256" key="1">
    <source>
        <dbReference type="SAM" id="Phobius"/>
    </source>
</evidence>
<dbReference type="OrthoDB" id="3868412at2759"/>
<dbReference type="EMBL" id="MU006089">
    <property type="protein sequence ID" value="KAF2842736.1"/>
    <property type="molecule type" value="Genomic_DNA"/>
</dbReference>
<keyword evidence="1" id="KW-1133">Transmembrane helix</keyword>
<feature type="transmembrane region" description="Helical" evidence="1">
    <location>
        <begin position="21"/>
        <end position="42"/>
    </location>
</feature>
<proteinExistence type="predicted"/>
<keyword evidence="1" id="KW-0812">Transmembrane</keyword>
<evidence type="ECO:0000313" key="2">
    <source>
        <dbReference type="EMBL" id="KAF2842736.1"/>
    </source>
</evidence>
<keyword evidence="3" id="KW-1185">Reference proteome</keyword>
<keyword evidence="1" id="KW-0472">Membrane</keyword>
<dbReference type="AlphaFoldDB" id="A0A9P4SGZ5"/>
<comment type="caution">
    <text evidence="2">The sequence shown here is derived from an EMBL/GenBank/DDBJ whole genome shotgun (WGS) entry which is preliminary data.</text>
</comment>
<sequence>STYGHRTRKTRHPVRSAIYKPCIGAVVVEWVTISECVLLYVFDFLLHWRYDRYLPSFFFLNCKRMAALDR</sequence>
<reference evidence="2" key="1">
    <citation type="journal article" date="2020" name="Stud. Mycol.">
        <title>101 Dothideomycetes genomes: a test case for predicting lifestyles and emergence of pathogens.</title>
        <authorList>
            <person name="Haridas S."/>
            <person name="Albert R."/>
            <person name="Binder M."/>
            <person name="Bloem J."/>
            <person name="Labutti K."/>
            <person name="Salamov A."/>
            <person name="Andreopoulos B."/>
            <person name="Baker S."/>
            <person name="Barry K."/>
            <person name="Bills G."/>
            <person name="Bluhm B."/>
            <person name="Cannon C."/>
            <person name="Castanera R."/>
            <person name="Culley D."/>
            <person name="Daum C."/>
            <person name="Ezra D."/>
            <person name="Gonzalez J."/>
            <person name="Henrissat B."/>
            <person name="Kuo A."/>
            <person name="Liang C."/>
            <person name="Lipzen A."/>
            <person name="Lutzoni F."/>
            <person name="Magnuson J."/>
            <person name="Mondo S."/>
            <person name="Nolan M."/>
            <person name="Ohm R."/>
            <person name="Pangilinan J."/>
            <person name="Park H.-J."/>
            <person name="Ramirez L."/>
            <person name="Alfaro M."/>
            <person name="Sun H."/>
            <person name="Tritt A."/>
            <person name="Yoshinaga Y."/>
            <person name="Zwiers L.-H."/>
            <person name="Turgeon B."/>
            <person name="Goodwin S."/>
            <person name="Spatafora J."/>
            <person name="Crous P."/>
            <person name="Grigoriev I."/>
        </authorList>
    </citation>
    <scope>NUCLEOTIDE SEQUENCE</scope>
    <source>
        <strain evidence="2">CBS 101060</strain>
    </source>
</reference>
<accession>A0A9P4SGZ5</accession>